<dbReference type="Pfam" id="PF12794">
    <property type="entry name" value="MscS_TM"/>
    <property type="match status" value="1"/>
</dbReference>
<keyword evidence="1" id="KW-0472">Membrane</keyword>
<keyword evidence="1" id="KW-0812">Transmembrane</keyword>
<feature type="domain" description="Mechanosensitive ion channel inner membrane" evidence="2">
    <location>
        <begin position="2"/>
        <end position="84"/>
    </location>
</feature>
<accession>A0A4Y5ZNY4</accession>
<evidence type="ECO:0000259" key="2">
    <source>
        <dbReference type="Pfam" id="PF12794"/>
    </source>
</evidence>
<reference evidence="3 4" key="1">
    <citation type="submission" date="2019-06" db="EMBL/GenBank/DDBJ databases">
        <title>Whole genome sequencing of XDR Enterobacter.</title>
        <authorList>
            <person name="Gnana Soundari P."/>
            <person name="Vijayakumar R."/>
            <person name="Krishnan P."/>
        </authorList>
    </citation>
    <scope>NUCLEOTIDE SEQUENCE [LARGE SCALE GENOMIC DNA]</scope>
    <source>
        <strain evidence="3 4">C126</strain>
    </source>
</reference>
<proteinExistence type="predicted"/>
<dbReference type="InterPro" id="IPR025692">
    <property type="entry name" value="MscS_IM_dom1"/>
</dbReference>
<evidence type="ECO:0000256" key="1">
    <source>
        <dbReference type="SAM" id="Phobius"/>
    </source>
</evidence>
<gene>
    <name evidence="3" type="ORF">EIN43_11610</name>
</gene>
<name>A0A4Y5ZNY4_9ENTR</name>
<evidence type="ECO:0000313" key="4">
    <source>
        <dbReference type="Proteomes" id="UP000318237"/>
    </source>
</evidence>
<dbReference type="AlphaFoldDB" id="A0A4Y5ZNY4"/>
<feature type="transmembrane region" description="Helical" evidence="1">
    <location>
        <begin position="62"/>
        <end position="83"/>
    </location>
</feature>
<sequence>MKWLKQYRAKLASEVGQLRNDSQLHTPKAILIDLIRALPVCLLILAVGLILLTMQLNISDLLWAFSKKLALFWLVFGLCWKVLEKMASPSATSICRKTHQPLASPDCTHQPRAAAAALLVSCGRAFAAASDG</sequence>
<organism evidence="3 4">
    <name type="scientific">Enterobacter hormaechei</name>
    <dbReference type="NCBI Taxonomy" id="158836"/>
    <lineage>
        <taxon>Bacteria</taxon>
        <taxon>Pseudomonadati</taxon>
        <taxon>Pseudomonadota</taxon>
        <taxon>Gammaproteobacteria</taxon>
        <taxon>Enterobacterales</taxon>
        <taxon>Enterobacteriaceae</taxon>
        <taxon>Enterobacter</taxon>
        <taxon>Enterobacter cloacae complex</taxon>
    </lineage>
</organism>
<feature type="transmembrane region" description="Helical" evidence="1">
    <location>
        <begin position="34"/>
        <end position="56"/>
    </location>
</feature>
<protein>
    <recommendedName>
        <fullName evidence="2">Mechanosensitive ion channel inner membrane domain-containing protein</fullName>
    </recommendedName>
</protein>
<evidence type="ECO:0000313" key="3">
    <source>
        <dbReference type="EMBL" id="QDE47424.1"/>
    </source>
</evidence>
<dbReference type="Proteomes" id="UP000318237">
    <property type="component" value="Chromosome"/>
</dbReference>
<keyword evidence="1" id="KW-1133">Transmembrane helix</keyword>
<dbReference type="EMBL" id="CP041054">
    <property type="protein sequence ID" value="QDE47424.1"/>
    <property type="molecule type" value="Genomic_DNA"/>
</dbReference>